<dbReference type="PANTHER" id="PTHR33067:SF31">
    <property type="entry name" value="RNA-DIRECTED DNA POLYMERASE"/>
    <property type="match status" value="1"/>
</dbReference>
<reference evidence="1" key="1">
    <citation type="submission" date="2019-08" db="EMBL/GenBank/DDBJ databases">
        <authorList>
            <person name="Liu F."/>
        </authorList>
    </citation>
    <scope>NUCLEOTIDE SEQUENCE [LARGE SCALE GENOMIC DNA]</scope>
    <source>
        <strain evidence="1">PA1801</strain>
        <tissue evidence="1">Leaf</tissue>
    </source>
</reference>
<keyword evidence="1" id="KW-0808">Transferase</keyword>
<dbReference type="GO" id="GO:0016740">
    <property type="term" value="F:transferase activity"/>
    <property type="evidence" value="ECO:0007669"/>
    <property type="project" value="UniProtKB-KW"/>
</dbReference>
<name>A0A5B6UYB3_9ROSI</name>
<organism evidence="1 2">
    <name type="scientific">Gossypium australe</name>
    <dbReference type="NCBI Taxonomy" id="47621"/>
    <lineage>
        <taxon>Eukaryota</taxon>
        <taxon>Viridiplantae</taxon>
        <taxon>Streptophyta</taxon>
        <taxon>Embryophyta</taxon>
        <taxon>Tracheophyta</taxon>
        <taxon>Spermatophyta</taxon>
        <taxon>Magnoliopsida</taxon>
        <taxon>eudicotyledons</taxon>
        <taxon>Gunneridae</taxon>
        <taxon>Pentapetalae</taxon>
        <taxon>rosids</taxon>
        <taxon>malvids</taxon>
        <taxon>Malvales</taxon>
        <taxon>Malvaceae</taxon>
        <taxon>Malvoideae</taxon>
        <taxon>Gossypium</taxon>
    </lineage>
</organism>
<proteinExistence type="predicted"/>
<accession>A0A5B6UYB3</accession>
<dbReference type="EMBL" id="SMMG02000009">
    <property type="protein sequence ID" value="KAA3461312.1"/>
    <property type="molecule type" value="Genomic_DNA"/>
</dbReference>
<comment type="caution">
    <text evidence="1">The sequence shown here is derived from an EMBL/GenBank/DDBJ whole genome shotgun (WGS) entry which is preliminary data.</text>
</comment>
<dbReference type="AlphaFoldDB" id="A0A5B6UYB3"/>
<protein>
    <submittedName>
        <fullName evidence="1">Methanol O-anthraniloyltransferase-like</fullName>
    </submittedName>
</protein>
<dbReference type="InterPro" id="IPR021109">
    <property type="entry name" value="Peptidase_aspartic_dom_sf"/>
</dbReference>
<sequence length="104" mass="11653">MSKRRKIKVGEQVSISVSCSVIISKQVPQKLKDLGRVLKDVLAKVCSFIIQTDFVILDFEKNHEIPILLGKPFLATSKSTIGQEKNELTIKINGETKIFKCGHQ</sequence>
<evidence type="ECO:0000313" key="2">
    <source>
        <dbReference type="Proteomes" id="UP000325315"/>
    </source>
</evidence>
<dbReference type="Proteomes" id="UP000325315">
    <property type="component" value="Unassembled WGS sequence"/>
</dbReference>
<keyword evidence="2" id="KW-1185">Reference proteome</keyword>
<gene>
    <name evidence="1" type="ORF">EPI10_027888</name>
</gene>
<dbReference type="Gene3D" id="2.40.70.10">
    <property type="entry name" value="Acid Proteases"/>
    <property type="match status" value="1"/>
</dbReference>
<dbReference type="PANTHER" id="PTHR33067">
    <property type="entry name" value="RNA-DIRECTED DNA POLYMERASE-RELATED"/>
    <property type="match status" value="1"/>
</dbReference>
<evidence type="ECO:0000313" key="1">
    <source>
        <dbReference type="EMBL" id="KAA3461312.1"/>
    </source>
</evidence>